<name>A0A7D4PWT7_9SPHI</name>
<protein>
    <submittedName>
        <fullName evidence="3">DUF4397 domain-containing protein</fullName>
    </submittedName>
</protein>
<organism evidence="3 4">
    <name type="scientific">Mucilaginibacter mali</name>
    <dbReference type="NCBI Taxonomy" id="2740462"/>
    <lineage>
        <taxon>Bacteria</taxon>
        <taxon>Pseudomonadati</taxon>
        <taxon>Bacteroidota</taxon>
        <taxon>Sphingobacteriia</taxon>
        <taxon>Sphingobacteriales</taxon>
        <taxon>Sphingobacteriaceae</taxon>
        <taxon>Mucilaginibacter</taxon>
    </lineage>
</organism>
<dbReference type="InterPro" id="IPR025510">
    <property type="entry name" value="DUF4397"/>
</dbReference>
<dbReference type="InterPro" id="IPR010916">
    <property type="entry name" value="TonB_box_CS"/>
</dbReference>
<dbReference type="Pfam" id="PF14344">
    <property type="entry name" value="DUF4397"/>
    <property type="match status" value="1"/>
</dbReference>
<proteinExistence type="predicted"/>
<feature type="domain" description="DUF4397" evidence="2">
    <location>
        <begin position="43"/>
        <end position="156"/>
    </location>
</feature>
<keyword evidence="1" id="KW-0732">Signal</keyword>
<dbReference type="PROSITE" id="PS51257">
    <property type="entry name" value="PROKAR_LIPOPROTEIN"/>
    <property type="match status" value="1"/>
</dbReference>
<accession>A0A7D4PWT7</accession>
<dbReference type="KEGG" id="mmab:HQ865_24290"/>
<feature type="chain" id="PRO_5029014505" evidence="1">
    <location>
        <begin position="23"/>
        <end position="238"/>
    </location>
</feature>
<sequence length="238" mass="25555">MKKIQQIFGKAGMIGMICLLTAALFSSCLKHNNSDDVVTPAGLITVINTSPDAPAQDFYLNNNKVNLNPIAYGHGLDYSGAYTGKRTLNFYTAGTQTLTKSDTLTVVANKYYSVYLANVVAHPDIVIIKDAISQPELGKATIRLVNLSPDVGAVDLVSNNTVLASGMNYKDASAFVSISGNGNYDFEIRQAGTTTVLATLTKAGIYANSVYTVWLQGLKNATDQTKLAAGLQQNVYYY</sequence>
<dbReference type="PROSITE" id="PS00430">
    <property type="entry name" value="TONB_DEPENDENT_REC_1"/>
    <property type="match status" value="1"/>
</dbReference>
<gene>
    <name evidence="3" type="ORF">HQ865_24290</name>
</gene>
<keyword evidence="4" id="KW-1185">Reference proteome</keyword>
<evidence type="ECO:0000313" key="3">
    <source>
        <dbReference type="EMBL" id="QKJ32748.1"/>
    </source>
</evidence>
<dbReference type="RefSeq" id="WP_173417394.1">
    <property type="nucleotide sequence ID" value="NZ_CP054139.1"/>
</dbReference>
<evidence type="ECO:0000256" key="1">
    <source>
        <dbReference type="SAM" id="SignalP"/>
    </source>
</evidence>
<dbReference type="Proteomes" id="UP000505355">
    <property type="component" value="Chromosome"/>
</dbReference>
<dbReference type="EMBL" id="CP054139">
    <property type="protein sequence ID" value="QKJ32748.1"/>
    <property type="molecule type" value="Genomic_DNA"/>
</dbReference>
<dbReference type="AlphaFoldDB" id="A0A7D4PWT7"/>
<evidence type="ECO:0000313" key="4">
    <source>
        <dbReference type="Proteomes" id="UP000505355"/>
    </source>
</evidence>
<evidence type="ECO:0000259" key="2">
    <source>
        <dbReference type="Pfam" id="PF14344"/>
    </source>
</evidence>
<feature type="signal peptide" evidence="1">
    <location>
        <begin position="1"/>
        <end position="22"/>
    </location>
</feature>
<reference evidence="3 4" key="1">
    <citation type="submission" date="2020-05" db="EMBL/GenBank/DDBJ databases">
        <title>Mucilaginibacter mali sp. nov.</title>
        <authorList>
            <person name="Kim H.S."/>
            <person name="Lee K.C."/>
            <person name="Suh M.K."/>
            <person name="Kim J.-S."/>
            <person name="Han K.-I."/>
            <person name="Eom M.K."/>
            <person name="Shin Y.K."/>
            <person name="Lee J.-S."/>
        </authorList>
    </citation>
    <scope>NUCLEOTIDE SEQUENCE [LARGE SCALE GENOMIC DNA]</scope>
    <source>
        <strain evidence="3 4">G2-14</strain>
    </source>
</reference>